<dbReference type="PROSITE" id="PS00671">
    <property type="entry name" value="D_2_HYDROXYACID_DH_3"/>
    <property type="match status" value="1"/>
</dbReference>
<dbReference type="EMBL" id="JAGGKC010000002">
    <property type="protein sequence ID" value="MBP1917910.1"/>
    <property type="molecule type" value="Genomic_DNA"/>
</dbReference>
<dbReference type="InterPro" id="IPR006140">
    <property type="entry name" value="D-isomer_DH_NAD-bd"/>
</dbReference>
<sequence length="315" mass="33983">MRGTVLLPEKVANEGIDLLKKLDYEVKFGRGLDKETLIEDLQGCTAVIIRVAKIDEEIFERCPDLKVVAKHGAGYDSIDIAAARKLGRSVVFAPTANSLSVAEHTMALVLACAKKLNLMSCEYRNGNYQIKDKVLGNEVSGKTLGLIGLGRIGNLVARMAHFGFGMNVVAFDPYLPKNKKIEGVTIVDSREELLRTSDFISIHIPVTNETKKSIGAAEFRMMKKSAYLINVARGNVVDEAALVESLKNGDIAGAGLDVTDPEPATADNPLFGLTNVILTPHCAAASEEAMARMVTDSVQGIDDVLNGRTPQFPVV</sequence>
<evidence type="ECO:0000256" key="2">
    <source>
        <dbReference type="ARBA" id="ARBA00023002"/>
    </source>
</evidence>
<keyword evidence="3" id="KW-0520">NAD</keyword>
<dbReference type="CDD" id="cd12173">
    <property type="entry name" value="PGDH_4"/>
    <property type="match status" value="1"/>
</dbReference>
<organism evidence="7 8">
    <name type="scientific">Youngiibacter multivorans</name>
    <dbReference type="NCBI Taxonomy" id="937251"/>
    <lineage>
        <taxon>Bacteria</taxon>
        <taxon>Bacillati</taxon>
        <taxon>Bacillota</taxon>
        <taxon>Clostridia</taxon>
        <taxon>Eubacteriales</taxon>
        <taxon>Clostridiaceae</taxon>
        <taxon>Youngiibacter</taxon>
    </lineage>
</organism>
<dbReference type="SUPFAM" id="SSF51735">
    <property type="entry name" value="NAD(P)-binding Rossmann-fold domains"/>
    <property type="match status" value="1"/>
</dbReference>
<keyword evidence="2 4" id="KW-0560">Oxidoreductase</keyword>
<comment type="caution">
    <text evidence="7">The sequence shown here is derived from an EMBL/GenBank/DDBJ whole genome shotgun (WGS) entry which is preliminary data.</text>
</comment>
<evidence type="ECO:0000259" key="5">
    <source>
        <dbReference type="Pfam" id="PF00389"/>
    </source>
</evidence>
<evidence type="ECO:0000256" key="1">
    <source>
        <dbReference type="ARBA" id="ARBA00005854"/>
    </source>
</evidence>
<dbReference type="GO" id="GO:0004617">
    <property type="term" value="F:phosphoglycerate dehydrogenase activity"/>
    <property type="evidence" value="ECO:0007669"/>
    <property type="project" value="UniProtKB-EC"/>
</dbReference>
<evidence type="ECO:0000256" key="4">
    <source>
        <dbReference type="RuleBase" id="RU003719"/>
    </source>
</evidence>
<dbReference type="InterPro" id="IPR006139">
    <property type="entry name" value="D-isomer_2_OHA_DH_cat_dom"/>
</dbReference>
<reference evidence="7 8" key="1">
    <citation type="submission" date="2021-03" db="EMBL/GenBank/DDBJ databases">
        <title>Genomic Encyclopedia of Type Strains, Phase IV (KMG-IV): sequencing the most valuable type-strain genomes for metagenomic binning, comparative biology and taxonomic classification.</title>
        <authorList>
            <person name="Goeker M."/>
        </authorList>
    </citation>
    <scope>NUCLEOTIDE SEQUENCE [LARGE SCALE GENOMIC DNA]</scope>
    <source>
        <strain evidence="7 8">DSM 6139</strain>
    </source>
</reference>
<dbReference type="SUPFAM" id="SSF52283">
    <property type="entry name" value="Formate/glycerate dehydrogenase catalytic domain-like"/>
    <property type="match status" value="1"/>
</dbReference>
<dbReference type="Pfam" id="PF02826">
    <property type="entry name" value="2-Hacid_dh_C"/>
    <property type="match status" value="1"/>
</dbReference>
<evidence type="ECO:0000313" key="8">
    <source>
        <dbReference type="Proteomes" id="UP001519271"/>
    </source>
</evidence>
<proteinExistence type="inferred from homology"/>
<evidence type="ECO:0000259" key="6">
    <source>
        <dbReference type="Pfam" id="PF02826"/>
    </source>
</evidence>
<dbReference type="Gene3D" id="3.40.50.720">
    <property type="entry name" value="NAD(P)-binding Rossmann-like Domain"/>
    <property type="match status" value="2"/>
</dbReference>
<dbReference type="PANTHER" id="PTHR42789:SF1">
    <property type="entry name" value="D-ISOMER SPECIFIC 2-HYDROXYACID DEHYDROGENASE FAMILY PROTEIN (AFU_ORTHOLOGUE AFUA_6G10090)"/>
    <property type="match status" value="1"/>
</dbReference>
<protein>
    <submittedName>
        <fullName evidence="7">D-3-phosphoglycerate dehydrogenase</fullName>
        <ecNumber evidence="7">1.1.1.95</ecNumber>
    </submittedName>
</protein>
<feature type="domain" description="D-isomer specific 2-hydroxyacid dehydrogenase catalytic" evidence="5">
    <location>
        <begin position="5"/>
        <end position="314"/>
    </location>
</feature>
<comment type="similarity">
    <text evidence="1 4">Belongs to the D-isomer specific 2-hydroxyacid dehydrogenase family.</text>
</comment>
<dbReference type="InterPro" id="IPR036291">
    <property type="entry name" value="NAD(P)-bd_dom_sf"/>
</dbReference>
<dbReference type="Pfam" id="PF00389">
    <property type="entry name" value="2-Hacid_dh"/>
    <property type="match status" value="1"/>
</dbReference>
<evidence type="ECO:0000313" key="7">
    <source>
        <dbReference type="EMBL" id="MBP1917910.1"/>
    </source>
</evidence>
<keyword evidence="8" id="KW-1185">Reference proteome</keyword>
<dbReference type="EC" id="1.1.1.95" evidence="7"/>
<dbReference type="InterPro" id="IPR050857">
    <property type="entry name" value="D-2-hydroxyacid_DH"/>
</dbReference>
<dbReference type="InterPro" id="IPR029753">
    <property type="entry name" value="D-isomer_DH_CS"/>
</dbReference>
<dbReference type="PANTHER" id="PTHR42789">
    <property type="entry name" value="D-ISOMER SPECIFIC 2-HYDROXYACID DEHYDROGENASE FAMILY PROTEIN (AFU_ORTHOLOGUE AFUA_6G10090)"/>
    <property type="match status" value="1"/>
</dbReference>
<gene>
    <name evidence="7" type="ORF">J2Z34_000381</name>
</gene>
<name>A0ABS4G034_9CLOT</name>
<feature type="domain" description="D-isomer specific 2-hydroxyacid dehydrogenase NAD-binding" evidence="6">
    <location>
        <begin position="106"/>
        <end position="283"/>
    </location>
</feature>
<dbReference type="Proteomes" id="UP001519271">
    <property type="component" value="Unassembled WGS sequence"/>
</dbReference>
<dbReference type="RefSeq" id="WP_209458158.1">
    <property type="nucleotide sequence ID" value="NZ_JAGGKC010000002.1"/>
</dbReference>
<accession>A0ABS4G034</accession>
<evidence type="ECO:0000256" key="3">
    <source>
        <dbReference type="ARBA" id="ARBA00023027"/>
    </source>
</evidence>